<evidence type="ECO:0000256" key="4">
    <source>
        <dbReference type="SAM" id="MobiDB-lite"/>
    </source>
</evidence>
<keyword evidence="1" id="KW-0805">Transcription regulation</keyword>
<proteinExistence type="predicted"/>
<keyword evidence="2" id="KW-0238">DNA-binding</keyword>
<feature type="region of interest" description="Disordered" evidence="4">
    <location>
        <begin position="92"/>
        <end position="136"/>
    </location>
</feature>
<evidence type="ECO:0000259" key="5">
    <source>
        <dbReference type="Pfam" id="PF13377"/>
    </source>
</evidence>
<dbReference type="InterPro" id="IPR028082">
    <property type="entry name" value="Peripla_BP_I"/>
</dbReference>
<reference evidence="6" key="1">
    <citation type="journal article" date="2014" name="Int. J. Syst. Evol. Microbiol.">
        <title>Complete genome sequence of Corynebacterium casei LMG S-19264T (=DSM 44701T), isolated from a smear-ripened cheese.</title>
        <authorList>
            <consortium name="US DOE Joint Genome Institute (JGI-PGF)"/>
            <person name="Walter F."/>
            <person name="Albersmeier A."/>
            <person name="Kalinowski J."/>
            <person name="Ruckert C."/>
        </authorList>
    </citation>
    <scope>NUCLEOTIDE SEQUENCE</scope>
    <source>
        <strain evidence="6">NBRC 112290</strain>
    </source>
</reference>
<keyword evidence="7" id="KW-1185">Reference proteome</keyword>
<evidence type="ECO:0000256" key="2">
    <source>
        <dbReference type="ARBA" id="ARBA00023125"/>
    </source>
</evidence>
<dbReference type="RefSeq" id="WP_284249055.1">
    <property type="nucleotide sequence ID" value="NZ_BSUM01000001.1"/>
</dbReference>
<accession>A0AA37UNN0</accession>
<name>A0AA37UNN0_9MICO</name>
<dbReference type="Pfam" id="PF13377">
    <property type="entry name" value="Peripla_BP_3"/>
    <property type="match status" value="1"/>
</dbReference>
<dbReference type="SUPFAM" id="SSF53822">
    <property type="entry name" value="Periplasmic binding protein-like I"/>
    <property type="match status" value="1"/>
</dbReference>
<dbReference type="GO" id="GO:0003677">
    <property type="term" value="F:DNA binding"/>
    <property type="evidence" value="ECO:0007669"/>
    <property type="project" value="UniProtKB-KW"/>
</dbReference>
<dbReference type="InterPro" id="IPR046335">
    <property type="entry name" value="LacI/GalR-like_sensor"/>
</dbReference>
<protein>
    <recommendedName>
        <fullName evidence="5">Transcriptional regulator LacI/GalR-like sensor domain-containing protein</fullName>
    </recommendedName>
</protein>
<dbReference type="AlphaFoldDB" id="A0AA37UNN0"/>
<reference evidence="6" key="2">
    <citation type="submission" date="2023-02" db="EMBL/GenBank/DDBJ databases">
        <authorList>
            <person name="Sun Q."/>
            <person name="Mori K."/>
        </authorList>
    </citation>
    <scope>NUCLEOTIDE SEQUENCE</scope>
    <source>
        <strain evidence="6">NBRC 112290</strain>
    </source>
</reference>
<gene>
    <name evidence="6" type="ORF">GCM10025875_04200</name>
</gene>
<dbReference type="EMBL" id="BSUM01000001">
    <property type="protein sequence ID" value="GMA30428.1"/>
    <property type="molecule type" value="Genomic_DNA"/>
</dbReference>
<evidence type="ECO:0000256" key="1">
    <source>
        <dbReference type="ARBA" id="ARBA00023015"/>
    </source>
</evidence>
<organism evidence="6 7">
    <name type="scientific">Litorihabitans aurantiacus</name>
    <dbReference type="NCBI Taxonomy" id="1930061"/>
    <lineage>
        <taxon>Bacteria</taxon>
        <taxon>Bacillati</taxon>
        <taxon>Actinomycetota</taxon>
        <taxon>Actinomycetes</taxon>
        <taxon>Micrococcales</taxon>
        <taxon>Beutenbergiaceae</taxon>
        <taxon>Litorihabitans</taxon>
    </lineage>
</organism>
<evidence type="ECO:0000313" key="7">
    <source>
        <dbReference type="Proteomes" id="UP001157161"/>
    </source>
</evidence>
<comment type="caution">
    <text evidence="6">The sequence shown here is derived from an EMBL/GenBank/DDBJ whole genome shotgun (WGS) entry which is preliminary data.</text>
</comment>
<feature type="domain" description="Transcriptional regulator LacI/GalR-like sensor" evidence="5">
    <location>
        <begin position="6"/>
        <end position="115"/>
    </location>
</feature>
<dbReference type="Proteomes" id="UP001157161">
    <property type="component" value="Unassembled WGS sequence"/>
</dbReference>
<sequence length="136" mass="14566">MLRRDSTGESVRDRHRGFLDELRRRDPAGDAVALDRALTGDPSQEDWAALRACGATVAFVETPGHALAIHAAAVRDGVAVPEQLSIVTLADPFHTADGDPDLTRLSPRARGSGRRRSRCSAASSTPPRRSRPTSCA</sequence>
<evidence type="ECO:0000256" key="3">
    <source>
        <dbReference type="ARBA" id="ARBA00023163"/>
    </source>
</evidence>
<feature type="compositionally biased region" description="Low complexity" evidence="4">
    <location>
        <begin position="119"/>
        <end position="136"/>
    </location>
</feature>
<dbReference type="Gene3D" id="3.40.50.2300">
    <property type="match status" value="1"/>
</dbReference>
<keyword evidence="3" id="KW-0804">Transcription</keyword>
<evidence type="ECO:0000313" key="6">
    <source>
        <dbReference type="EMBL" id="GMA30428.1"/>
    </source>
</evidence>